<name>A0ABV0JH16_9CYAN</name>
<evidence type="ECO:0000313" key="3">
    <source>
        <dbReference type="Proteomes" id="UP001464891"/>
    </source>
</evidence>
<protein>
    <submittedName>
        <fullName evidence="2">Uncharacterized protein</fullName>
    </submittedName>
</protein>
<keyword evidence="1" id="KW-0175">Coiled coil</keyword>
<dbReference type="EMBL" id="JAMPKM010000061">
    <property type="protein sequence ID" value="MEP0821040.1"/>
    <property type="molecule type" value="Genomic_DNA"/>
</dbReference>
<dbReference type="Proteomes" id="UP001464891">
    <property type="component" value="Unassembled WGS sequence"/>
</dbReference>
<feature type="coiled-coil region" evidence="1">
    <location>
        <begin position="2"/>
        <end position="39"/>
    </location>
</feature>
<reference evidence="2 3" key="1">
    <citation type="submission" date="2022-04" db="EMBL/GenBank/DDBJ databases">
        <title>Positive selection, recombination, and allopatry shape intraspecific diversity of widespread and dominant cyanobacteria.</title>
        <authorList>
            <person name="Wei J."/>
            <person name="Shu W."/>
            <person name="Hu C."/>
        </authorList>
    </citation>
    <scope>NUCLEOTIDE SEQUENCE [LARGE SCALE GENOMIC DNA]</scope>
    <source>
        <strain evidence="2 3">GB2-A4</strain>
    </source>
</reference>
<organism evidence="2 3">
    <name type="scientific">Trichocoleus desertorum GB2-A4</name>
    <dbReference type="NCBI Taxonomy" id="2933944"/>
    <lineage>
        <taxon>Bacteria</taxon>
        <taxon>Bacillati</taxon>
        <taxon>Cyanobacteriota</taxon>
        <taxon>Cyanophyceae</taxon>
        <taxon>Leptolyngbyales</taxon>
        <taxon>Trichocoleusaceae</taxon>
        <taxon>Trichocoleus</taxon>
    </lineage>
</organism>
<dbReference type="RefSeq" id="WP_190431021.1">
    <property type="nucleotide sequence ID" value="NZ_JAMPKM010000061.1"/>
</dbReference>
<comment type="caution">
    <text evidence="2">The sequence shown here is derived from an EMBL/GenBank/DDBJ whole genome shotgun (WGS) entry which is preliminary data.</text>
</comment>
<proteinExistence type="predicted"/>
<evidence type="ECO:0000313" key="2">
    <source>
        <dbReference type="EMBL" id="MEP0821040.1"/>
    </source>
</evidence>
<keyword evidence="3" id="KW-1185">Reference proteome</keyword>
<accession>A0ABV0JH16</accession>
<evidence type="ECO:0000256" key="1">
    <source>
        <dbReference type="SAM" id="Coils"/>
    </source>
</evidence>
<sequence length="53" mass="6000">MEDDLEELLAQQAQTIAKLKKISGQIRSLLSLFQDLKQEQELQHPLCGCCGEK</sequence>
<gene>
    <name evidence="2" type="ORF">NC998_28745</name>
</gene>